<feature type="domain" description="Cadherin" evidence="15">
    <location>
        <begin position="450"/>
        <end position="559"/>
    </location>
</feature>
<dbReference type="PANTHER" id="PTHR24028">
    <property type="entry name" value="CADHERIN-87A"/>
    <property type="match status" value="1"/>
</dbReference>
<evidence type="ECO:0000256" key="8">
    <source>
        <dbReference type="ARBA" id="ARBA00022889"/>
    </source>
</evidence>
<dbReference type="InterPro" id="IPR013164">
    <property type="entry name" value="Cadherin_N"/>
</dbReference>
<dbReference type="InterPro" id="IPR050174">
    <property type="entry name" value="Protocadherin/Cadherin-CA"/>
</dbReference>
<dbReference type="InterPro" id="IPR020894">
    <property type="entry name" value="Cadherin_CS"/>
</dbReference>
<dbReference type="GO" id="GO:0005509">
    <property type="term" value="F:calcium ion binding"/>
    <property type="evidence" value="ECO:0007669"/>
    <property type="project" value="UniProtKB-UniRule"/>
</dbReference>
<dbReference type="OrthoDB" id="6252479at2759"/>
<proteinExistence type="predicted"/>
<evidence type="ECO:0000256" key="7">
    <source>
        <dbReference type="ARBA" id="ARBA00022837"/>
    </source>
</evidence>
<name>A0A8C4YFD4_9SAUR</name>
<dbReference type="CDD" id="cd11304">
    <property type="entry name" value="Cadherin_repeat"/>
    <property type="match status" value="6"/>
</dbReference>
<dbReference type="GeneTree" id="ENSGT00940000163564"/>
<keyword evidence="7 12" id="KW-0106">Calcium</keyword>
<evidence type="ECO:0000256" key="9">
    <source>
        <dbReference type="ARBA" id="ARBA00022989"/>
    </source>
</evidence>
<keyword evidence="11" id="KW-0325">Glycoprotein</keyword>
<dbReference type="FunFam" id="2.60.40.60:FF:000007">
    <property type="entry name" value="Protocadherin alpha 2"/>
    <property type="match status" value="1"/>
</dbReference>
<keyword evidence="5 14" id="KW-0732">Signal</keyword>
<evidence type="ECO:0000256" key="1">
    <source>
        <dbReference type="ARBA" id="ARBA00003436"/>
    </source>
</evidence>
<dbReference type="FunFam" id="2.60.40.60:FF:000233">
    <property type="entry name" value="Protocadherin gamma-A3 isoform 1"/>
    <property type="match status" value="1"/>
</dbReference>
<feature type="domain" description="Cadherin" evidence="15">
    <location>
        <begin position="27"/>
        <end position="126"/>
    </location>
</feature>
<sequence length="820" mass="89009">VVVSRQLLRLVLLHTAWEMGSGQVRYSVPEESKHGTFVGRLAQDLGLEVAELMSRMFRMVSSGRRDYFEVNLQSGILFVNSRLDREELCGRNPLCAIDLEVIVDKPLKIFHVEVEIQDINDNAPVFPVNEQNLSIAESLTLPGSRFPLEGASDADIGTNSRLTYKLSPSEHFTINVQTNEEQSKSLVLVLKQSLDREETPAHHLLLTATDGGKPELAGTVQLLITVLDVNDNAPSFNQSSYKVRLLENAANGTMVMKVNATDLDEGINKDILYTLRGVTQPHVSATFRIDSNTGEISVNGELDFENTKLHEVRVEATDKGNFPLSGHCNVFVEVLDVNDNAPELIITSHSLPVPEDAPPGTVVALISVSDRDSGDNGKVTCSIPPDLPFRLVSTFKNYHSLVLAEAVDRERVSEYKIVVTARDEGAPSLSASSSILVAISDVNDNAPAFPQPVYTVFVKENNPPGAHLLTVSASDPDLRENAFVSYSVVERSVGEQPLSSYISVHSESGHIYALQPLDYEELQVLQFQVSARDAGLPSLCGNVTVQLFVLDSNDNAPAVSPAGSVRGSPGPELVLLSAGAGHVVGKIQAVDADSGYNAWLRYEVQEPGAAGPFRVGVYSGEISTTRALEEADGPSQRLVILVKDHGEPALSATATVSLSLVESAQAVKWDLRPRGGSEGPLVDMNVSLMITICSVSGLFVLVIVVYVGLRCHPGPEVMCGAGKATVVCASEVGSWSYSQRQSRNLCVGEGTAKNDLMVFSPNFPNCAEKSGTVKEQELAPNSSGQVSFMNLFYSYYVFKYFEMLMWVDMIVFHENIIEIN</sequence>
<dbReference type="SMART" id="SM00112">
    <property type="entry name" value="CA"/>
    <property type="match status" value="6"/>
</dbReference>
<dbReference type="Proteomes" id="UP000694390">
    <property type="component" value="Unassembled WGS sequence"/>
</dbReference>
<feature type="chain" id="PRO_5034351814" evidence="14">
    <location>
        <begin position="23"/>
        <end position="820"/>
    </location>
</feature>
<evidence type="ECO:0000256" key="2">
    <source>
        <dbReference type="ARBA" id="ARBA00004251"/>
    </source>
</evidence>
<dbReference type="InterPro" id="IPR015919">
    <property type="entry name" value="Cadherin-like_sf"/>
</dbReference>
<reference evidence="16" key="2">
    <citation type="submission" date="2025-09" db="UniProtKB">
        <authorList>
            <consortium name="Ensembl"/>
        </authorList>
    </citation>
    <scope>IDENTIFICATION</scope>
</reference>
<dbReference type="PROSITE" id="PS50268">
    <property type="entry name" value="CADHERIN_2"/>
    <property type="match status" value="6"/>
</dbReference>
<organism evidence="16 17">
    <name type="scientific">Gopherus evgoodei</name>
    <name type="common">Goodes thornscrub tortoise</name>
    <dbReference type="NCBI Taxonomy" id="1825980"/>
    <lineage>
        <taxon>Eukaryota</taxon>
        <taxon>Metazoa</taxon>
        <taxon>Chordata</taxon>
        <taxon>Craniata</taxon>
        <taxon>Vertebrata</taxon>
        <taxon>Euteleostomi</taxon>
        <taxon>Archelosauria</taxon>
        <taxon>Testudinata</taxon>
        <taxon>Testudines</taxon>
        <taxon>Cryptodira</taxon>
        <taxon>Durocryptodira</taxon>
        <taxon>Testudinoidea</taxon>
        <taxon>Testudinidae</taxon>
        <taxon>Gopherus</taxon>
    </lineage>
</organism>
<keyword evidence="6" id="KW-0677">Repeat</keyword>
<evidence type="ECO:0000256" key="3">
    <source>
        <dbReference type="ARBA" id="ARBA00022475"/>
    </source>
</evidence>
<dbReference type="PROSITE" id="PS00232">
    <property type="entry name" value="CADHERIN_1"/>
    <property type="match status" value="3"/>
</dbReference>
<dbReference type="Gene3D" id="2.60.40.60">
    <property type="entry name" value="Cadherins"/>
    <property type="match status" value="6"/>
</dbReference>
<evidence type="ECO:0000256" key="14">
    <source>
        <dbReference type="SAM" id="SignalP"/>
    </source>
</evidence>
<dbReference type="PRINTS" id="PR00205">
    <property type="entry name" value="CADHERIN"/>
</dbReference>
<dbReference type="SUPFAM" id="SSF49313">
    <property type="entry name" value="Cadherin-like"/>
    <property type="match status" value="6"/>
</dbReference>
<dbReference type="FunFam" id="2.60.40.60:FF:000002">
    <property type="entry name" value="Protocadherin alpha 2"/>
    <property type="match status" value="1"/>
</dbReference>
<dbReference type="GO" id="GO:0005886">
    <property type="term" value="C:plasma membrane"/>
    <property type="evidence" value="ECO:0007669"/>
    <property type="project" value="UniProtKB-SubCell"/>
</dbReference>
<protein>
    <submittedName>
        <fullName evidence="16">Protocadherin alpha-6-like</fullName>
    </submittedName>
</protein>
<evidence type="ECO:0000256" key="5">
    <source>
        <dbReference type="ARBA" id="ARBA00022729"/>
    </source>
</evidence>
<feature type="domain" description="Cadherin" evidence="15">
    <location>
        <begin position="237"/>
        <end position="344"/>
    </location>
</feature>
<evidence type="ECO:0000256" key="11">
    <source>
        <dbReference type="ARBA" id="ARBA00023180"/>
    </source>
</evidence>
<evidence type="ECO:0000256" key="12">
    <source>
        <dbReference type="PROSITE-ProRule" id="PRU00043"/>
    </source>
</evidence>
<dbReference type="InterPro" id="IPR002126">
    <property type="entry name" value="Cadherin-like_dom"/>
</dbReference>
<keyword evidence="4 13" id="KW-0812">Transmembrane</keyword>
<dbReference type="FunFam" id="2.60.40.60:FF:000006">
    <property type="entry name" value="Protocadherin alpha 2"/>
    <property type="match status" value="1"/>
</dbReference>
<dbReference type="Ensembl" id="ENSGEVT00005025805.1">
    <property type="protein sequence ID" value="ENSGEVP00005024539.1"/>
    <property type="gene ID" value="ENSGEVG00005017429.1"/>
</dbReference>
<evidence type="ECO:0000313" key="17">
    <source>
        <dbReference type="Proteomes" id="UP000694390"/>
    </source>
</evidence>
<keyword evidence="8" id="KW-0130">Cell adhesion</keyword>
<dbReference type="Pfam" id="PF00028">
    <property type="entry name" value="Cadherin"/>
    <property type="match status" value="5"/>
</dbReference>
<accession>A0A8C4YFD4</accession>
<dbReference type="Pfam" id="PF08266">
    <property type="entry name" value="Cadherin_2"/>
    <property type="match status" value="1"/>
</dbReference>
<feature type="transmembrane region" description="Helical" evidence="13">
    <location>
        <begin position="686"/>
        <end position="709"/>
    </location>
</feature>
<evidence type="ECO:0000256" key="13">
    <source>
        <dbReference type="SAM" id="Phobius"/>
    </source>
</evidence>
<dbReference type="PANTHER" id="PTHR24028:SF133">
    <property type="entry name" value="PROTOCADHERIN ALPHA-4"/>
    <property type="match status" value="1"/>
</dbReference>
<dbReference type="FunFam" id="2.60.40.60:FF:000001">
    <property type="entry name" value="Protocadherin alpha 2"/>
    <property type="match status" value="1"/>
</dbReference>
<evidence type="ECO:0000256" key="6">
    <source>
        <dbReference type="ARBA" id="ARBA00022737"/>
    </source>
</evidence>
<comment type="subcellular location">
    <subcellularLocation>
        <location evidence="2">Cell membrane</location>
        <topology evidence="2">Single-pass type I membrane protein</topology>
    </subcellularLocation>
</comment>
<feature type="domain" description="Cadherin" evidence="15">
    <location>
        <begin position="151"/>
        <end position="236"/>
    </location>
</feature>
<keyword evidence="10 13" id="KW-0472">Membrane</keyword>
<evidence type="ECO:0000313" key="16">
    <source>
        <dbReference type="Ensembl" id="ENSGEVP00005024539.1"/>
    </source>
</evidence>
<feature type="domain" description="Cadherin" evidence="15">
    <location>
        <begin position="345"/>
        <end position="449"/>
    </location>
</feature>
<comment type="function">
    <text evidence="1">Potential calcium-dependent cell-adhesion protein. May be involved in the establishment and maintenance of specific neuronal connections in the brain.</text>
</comment>
<dbReference type="FunFam" id="2.60.40.60:FF:000129">
    <property type="entry name" value="protocadherin alpha-C2 isoform X1"/>
    <property type="match status" value="1"/>
</dbReference>
<keyword evidence="17" id="KW-1185">Reference proteome</keyword>
<dbReference type="GO" id="GO:0007156">
    <property type="term" value="P:homophilic cell adhesion via plasma membrane adhesion molecules"/>
    <property type="evidence" value="ECO:0007669"/>
    <property type="project" value="InterPro"/>
</dbReference>
<dbReference type="AlphaFoldDB" id="A0A8C4YFD4"/>
<reference evidence="16" key="1">
    <citation type="submission" date="2025-08" db="UniProtKB">
        <authorList>
            <consortium name="Ensembl"/>
        </authorList>
    </citation>
    <scope>IDENTIFICATION</scope>
</reference>
<gene>
    <name evidence="16" type="primary">LOC115655726</name>
</gene>
<feature type="signal peptide" evidence="14">
    <location>
        <begin position="1"/>
        <end position="22"/>
    </location>
</feature>
<evidence type="ECO:0000256" key="4">
    <source>
        <dbReference type="ARBA" id="ARBA00022692"/>
    </source>
</evidence>
<evidence type="ECO:0000256" key="10">
    <source>
        <dbReference type="ARBA" id="ARBA00023136"/>
    </source>
</evidence>
<keyword evidence="3" id="KW-1003">Cell membrane</keyword>
<keyword evidence="9 13" id="KW-1133">Transmembrane helix</keyword>
<feature type="domain" description="Cadherin" evidence="15">
    <location>
        <begin position="581"/>
        <end position="682"/>
    </location>
</feature>
<evidence type="ECO:0000259" key="15">
    <source>
        <dbReference type="PROSITE" id="PS50268"/>
    </source>
</evidence>